<dbReference type="InterPro" id="IPR049492">
    <property type="entry name" value="BD-FAE-like_dom"/>
</dbReference>
<feature type="chain" id="PRO_5014910871" evidence="2">
    <location>
        <begin position="26"/>
        <end position="296"/>
    </location>
</feature>
<comment type="caution">
    <text evidence="4">The sequence shown here is derived from an EMBL/GenBank/DDBJ whole genome shotgun (WGS) entry which is preliminary data.</text>
</comment>
<sequence>MRILKLTANALIAALFLAGCDKLSAFNQLQAGDYQPTFTDLAYGDAPRHKLDLYLPNDGSAPAPLIVWFYGGSWDAGNKAQYVFVAKRFTEMGYAVAIPDYRLVPGVHFPKFIEDCARAVAFMRDFGEQNPSKIKVGPMILAGHSAGAYNAVQLVADPDYLRAVKMNASDIAGIIGLSGPYDFYPYDVKATQNAFGDTPAVKSQPVEMDLTHMPPLLLITGTRDHTVYPRNSRNLAKLAPDTKLVEIPEAGHAGTLIALGFYLTTNDDVLEPVKSFLRVHLPTASDKPLVAQDKAS</sequence>
<evidence type="ECO:0000256" key="1">
    <source>
        <dbReference type="ARBA" id="ARBA00022801"/>
    </source>
</evidence>
<dbReference type="RefSeq" id="WP_101299953.1">
    <property type="nucleotide sequence ID" value="NZ_NXGX01000001.1"/>
</dbReference>
<dbReference type="EMBL" id="NXGX01000001">
    <property type="protein sequence ID" value="PKR60466.1"/>
    <property type="molecule type" value="Genomic_DNA"/>
</dbReference>
<dbReference type="InterPro" id="IPR029058">
    <property type="entry name" value="AB_hydrolase_fold"/>
</dbReference>
<proteinExistence type="predicted"/>
<dbReference type="GO" id="GO:0016787">
    <property type="term" value="F:hydrolase activity"/>
    <property type="evidence" value="ECO:0007669"/>
    <property type="project" value="UniProtKB-KW"/>
</dbReference>
<dbReference type="PANTHER" id="PTHR48081:SF33">
    <property type="entry name" value="KYNURENINE FORMAMIDASE"/>
    <property type="match status" value="1"/>
</dbReference>
<gene>
    <name evidence="4" type="ORF">COO92_00130</name>
</gene>
<dbReference type="SUPFAM" id="SSF53474">
    <property type="entry name" value="alpha/beta-Hydrolases"/>
    <property type="match status" value="1"/>
</dbReference>
<dbReference type="Pfam" id="PF20434">
    <property type="entry name" value="BD-FAE"/>
    <property type="match status" value="1"/>
</dbReference>
<accession>A0A2N3LCI8</accession>
<protein>
    <submittedName>
        <fullName evidence="4">Alpha/beta hydrolase</fullName>
    </submittedName>
</protein>
<evidence type="ECO:0000313" key="4">
    <source>
        <dbReference type="EMBL" id="PKR60466.1"/>
    </source>
</evidence>
<dbReference type="PANTHER" id="PTHR48081">
    <property type="entry name" value="AB HYDROLASE SUPERFAMILY PROTEIN C4A8.06C"/>
    <property type="match status" value="1"/>
</dbReference>
<keyword evidence="1 4" id="KW-0378">Hydrolase</keyword>
<dbReference type="PROSITE" id="PS51257">
    <property type="entry name" value="PROKAR_LIPOPROTEIN"/>
    <property type="match status" value="1"/>
</dbReference>
<evidence type="ECO:0000256" key="2">
    <source>
        <dbReference type="SAM" id="SignalP"/>
    </source>
</evidence>
<name>A0A2N3LCI8_9PROT</name>
<dbReference type="Proteomes" id="UP000233332">
    <property type="component" value="Unassembled WGS sequence"/>
</dbReference>
<dbReference type="InterPro" id="IPR050300">
    <property type="entry name" value="GDXG_lipolytic_enzyme"/>
</dbReference>
<dbReference type="Gene3D" id="3.40.50.1820">
    <property type="entry name" value="alpha/beta hydrolase"/>
    <property type="match status" value="1"/>
</dbReference>
<feature type="domain" description="BD-FAE-like" evidence="3">
    <location>
        <begin position="51"/>
        <end position="237"/>
    </location>
</feature>
<reference evidence="4 5" key="1">
    <citation type="submission" date="2017-09" db="EMBL/GenBank/DDBJ databases">
        <title>Biodiversity and function of Thalassospira species in the particle-attached aromatic-hydrocarbon-degrading consortia from the surface seawater of the China South Sea.</title>
        <authorList>
            <person name="Dong C."/>
            <person name="Lai Q."/>
            <person name="Shao Z."/>
        </authorList>
    </citation>
    <scope>NUCLEOTIDE SEQUENCE [LARGE SCALE GENOMIC DNA]</scope>
    <source>
        <strain evidence="4 5">139Z-12</strain>
    </source>
</reference>
<keyword evidence="2" id="KW-0732">Signal</keyword>
<dbReference type="AlphaFoldDB" id="A0A2N3LCI8"/>
<organism evidence="4 5">
    <name type="scientific">Thalassospira lohafexi</name>
    <dbReference type="NCBI Taxonomy" id="744227"/>
    <lineage>
        <taxon>Bacteria</taxon>
        <taxon>Pseudomonadati</taxon>
        <taxon>Pseudomonadota</taxon>
        <taxon>Alphaproteobacteria</taxon>
        <taxon>Rhodospirillales</taxon>
        <taxon>Thalassospiraceae</taxon>
        <taxon>Thalassospira</taxon>
    </lineage>
</organism>
<evidence type="ECO:0000259" key="3">
    <source>
        <dbReference type="Pfam" id="PF20434"/>
    </source>
</evidence>
<feature type="signal peptide" evidence="2">
    <location>
        <begin position="1"/>
        <end position="25"/>
    </location>
</feature>
<evidence type="ECO:0000313" key="5">
    <source>
        <dbReference type="Proteomes" id="UP000233332"/>
    </source>
</evidence>
<keyword evidence="5" id="KW-1185">Reference proteome</keyword>